<comment type="caution">
    <text evidence="2">The sequence shown here is derived from an EMBL/GenBank/DDBJ whole genome shotgun (WGS) entry which is preliminary data.</text>
</comment>
<dbReference type="GeneID" id="85307217"/>
<dbReference type="Proteomes" id="UP001244011">
    <property type="component" value="Unassembled WGS sequence"/>
</dbReference>
<keyword evidence="1" id="KW-1133">Transmembrane helix</keyword>
<dbReference type="AlphaFoldDB" id="A0AAJ0FHC2"/>
<gene>
    <name evidence="2" type="ORF">QBC33DRAFT_377180</name>
</gene>
<reference evidence="2" key="1">
    <citation type="submission" date="2023-06" db="EMBL/GenBank/DDBJ databases">
        <title>Genome-scale phylogeny and comparative genomics of the fungal order Sordariales.</title>
        <authorList>
            <consortium name="Lawrence Berkeley National Laboratory"/>
            <person name="Hensen N."/>
            <person name="Bonometti L."/>
            <person name="Westerberg I."/>
            <person name="Brannstrom I.O."/>
            <person name="Guillou S."/>
            <person name="Cros-Aarteil S."/>
            <person name="Calhoun S."/>
            <person name="Haridas S."/>
            <person name="Kuo A."/>
            <person name="Mondo S."/>
            <person name="Pangilinan J."/>
            <person name="Riley R."/>
            <person name="Labutti K."/>
            <person name="Andreopoulos B."/>
            <person name="Lipzen A."/>
            <person name="Chen C."/>
            <person name="Yanf M."/>
            <person name="Daum C."/>
            <person name="Ng V."/>
            <person name="Clum A."/>
            <person name="Steindorff A."/>
            <person name="Ohm R."/>
            <person name="Martin F."/>
            <person name="Silar P."/>
            <person name="Natvig D."/>
            <person name="Lalanne C."/>
            <person name="Gautier V."/>
            <person name="Ament-Velasquez S.L."/>
            <person name="Kruys A."/>
            <person name="Hutchinson M.I."/>
            <person name="Powell A.J."/>
            <person name="Barry K."/>
            <person name="Miller A.N."/>
            <person name="Grigoriev I.V."/>
            <person name="Debuchy R."/>
            <person name="Gladieux P."/>
            <person name="Thoren M.H."/>
            <person name="Johannesson H."/>
        </authorList>
    </citation>
    <scope>NUCLEOTIDE SEQUENCE</scope>
    <source>
        <strain evidence="2">8032-3</strain>
    </source>
</reference>
<protein>
    <submittedName>
        <fullName evidence="2">Uncharacterized protein</fullName>
    </submittedName>
</protein>
<accession>A0AAJ0FHC2</accession>
<keyword evidence="3" id="KW-1185">Reference proteome</keyword>
<proteinExistence type="predicted"/>
<name>A0AAJ0FHC2_9PEZI</name>
<evidence type="ECO:0000256" key="1">
    <source>
        <dbReference type="SAM" id="Phobius"/>
    </source>
</evidence>
<evidence type="ECO:0000313" key="3">
    <source>
        <dbReference type="Proteomes" id="UP001244011"/>
    </source>
</evidence>
<keyword evidence="1" id="KW-0472">Membrane</keyword>
<organism evidence="2 3">
    <name type="scientific">Phialemonium atrogriseum</name>
    <dbReference type="NCBI Taxonomy" id="1093897"/>
    <lineage>
        <taxon>Eukaryota</taxon>
        <taxon>Fungi</taxon>
        <taxon>Dikarya</taxon>
        <taxon>Ascomycota</taxon>
        <taxon>Pezizomycotina</taxon>
        <taxon>Sordariomycetes</taxon>
        <taxon>Sordariomycetidae</taxon>
        <taxon>Cephalothecales</taxon>
        <taxon>Cephalothecaceae</taxon>
        <taxon>Phialemonium</taxon>
    </lineage>
</organism>
<feature type="transmembrane region" description="Helical" evidence="1">
    <location>
        <begin position="20"/>
        <end position="41"/>
    </location>
</feature>
<dbReference type="RefSeq" id="XP_060284644.1">
    <property type="nucleotide sequence ID" value="XM_060424030.1"/>
</dbReference>
<keyword evidence="1" id="KW-0812">Transmembrane</keyword>
<dbReference type="EMBL" id="MU839005">
    <property type="protein sequence ID" value="KAK1768431.1"/>
    <property type="molecule type" value="Genomic_DNA"/>
</dbReference>
<evidence type="ECO:0000313" key="2">
    <source>
        <dbReference type="EMBL" id="KAK1768431.1"/>
    </source>
</evidence>
<sequence>MELYNLVLPVLSFSTYASFFRLSFLSSLSWAGYLWKGFFLLSNEQGVTRRLFHYGLGDDVLTCDTGVPGRRLKKNGIRFEEMAWDLRYVVLPGNQDVLSVYDNAEG</sequence>